<dbReference type="Pfam" id="PF04825">
    <property type="entry name" value="Rad21_Rec8_N"/>
    <property type="match status" value="1"/>
</dbReference>
<comment type="subcellular location">
    <subcellularLocation>
        <location evidence="1">Nucleus</location>
    </subcellularLocation>
</comment>
<feature type="region of interest" description="Disordered" evidence="3">
    <location>
        <begin position="427"/>
        <end position="481"/>
    </location>
</feature>
<feature type="compositionally biased region" description="Polar residues" evidence="3">
    <location>
        <begin position="429"/>
        <end position="442"/>
    </location>
</feature>
<dbReference type="InterPro" id="IPR006910">
    <property type="entry name" value="Rad21_Rec8_N"/>
</dbReference>
<dbReference type="GO" id="GO:1990414">
    <property type="term" value="P:replication-born double-strand break repair via sister chromatid exchange"/>
    <property type="evidence" value="ECO:0007669"/>
    <property type="project" value="TreeGrafter"/>
</dbReference>
<dbReference type="Proteomes" id="UP000230069">
    <property type="component" value="Unassembled WGS sequence"/>
</dbReference>
<sequence length="1200" mass="131229">MFYSQFILAKKGPLGTIWIAAHLERKLRKNQVADTDIGVSVDSILFPEVPIALRLSSHLLLGVVRIYSRKVNYLFHDCSEALLKVKQAFRSTAVDLPPEESTAPYHSITLPETFDLDDFELPDSDNYQGNFVDHHVSTREQITLQDSMDGVVYSTSQFGLDERFGDGDTSQIGLDLDEELFSDKVRTPGNTGLLDSDNVRPQTSAEPLTPFMDMDIDDDQTMTSNDRVVEAMLTNAKEDSNAPDEIIADGHASLCESQMQDSVSYGHGLPVEQLGIPVPTNGHDDKVLADGLVNETFPCDSEGVVMEEFGCTLQYESEGRDQKLVAQEILENHPSNQNLHIKDTNAGDGSLLHNQGSETDVSHICQEAQEKQQKDSLAMEPMSSISFDVIRTVSSPTSVLSEQHKTMSHASGILDSASALPGTIERTETSLNGDSNSGNPRSSDVDNMHAKGTTGTAPASTLVETSNQPIPSGESISEDHNIEESRPCLRQEVTEVQDLVGSDKKSCENHPIFRPCNYHPKHNAVVSGDRDVVLNASDLSAGAEPCLFPILGLEEPVDASGPSIVVQGEDLQTNSIRDTVVKANEISESIPSNDSEAELNKLDECLGAVICKDSRSENSNCPPNCDSVVPEPERLLSVPAGVNDAPSDLLMQSAEKEPFAERDISENGSETLSGRKRHFMESAPLELDDNLIFSGIPRSGRTVDSVPDDNDLLSSILVGRRSSVLKLRPTPSQPEIASRKRLRVTSRTSVVKRKVLMDDSMVLHGDTIRQQLTNTEDIRRVRKKAPCTRPEIWLIQNDLLEDEIFIAPIFTGMSSDLIGVHNQTYEVIDFRISELGVDHTLPEVSDKVFVSESTDHIGEATIDGTGERLVVGDSSEVNEPMDMLLQVENQQCQDHLINHIECDTSFDLQEDQVDLVSAMEIDKGSEVVDMLDHADNVVTLGAGNISENRYNETVASEIESSSGDKSDHVKTLLQNNGKLDNQSFEKDFVIMERNNHKGDGAIRVAEVNEEGQFLSEGVLVDKDGSAQEMSESGSVKVVLQSIPQDHQVDACNGCSSPKNVMVNNSLMENGADLLADASNPVEYDRPLFPNTSIASEELTDPNVVTNKFAEESDRSEYVGDPQRDFSCPLEFIVNTECVPLDEGKKSGSQEANLESNVDAENLSSRVANTGGSFDDQSTLLENTVVNFSSDLGNSFDENDT</sequence>
<dbReference type="GO" id="GO:0005634">
    <property type="term" value="C:nucleus"/>
    <property type="evidence" value="ECO:0007669"/>
    <property type="project" value="UniProtKB-SubCell"/>
</dbReference>
<name>A0A2G5CFJ1_AQUCA</name>
<keyword evidence="2" id="KW-0539">Nucleus</keyword>
<accession>A0A2G5CFJ1</accession>
<dbReference type="GO" id="GO:0007062">
    <property type="term" value="P:sister chromatid cohesion"/>
    <property type="evidence" value="ECO:0007669"/>
    <property type="project" value="InterPro"/>
</dbReference>
<reference evidence="5 6" key="1">
    <citation type="submission" date="2017-09" db="EMBL/GenBank/DDBJ databases">
        <title>WGS assembly of Aquilegia coerulea Goldsmith.</title>
        <authorList>
            <person name="Hodges S."/>
            <person name="Kramer E."/>
            <person name="Nordborg M."/>
            <person name="Tomkins J."/>
            <person name="Borevitz J."/>
            <person name="Derieg N."/>
            <person name="Yan J."/>
            <person name="Mihaltcheva S."/>
            <person name="Hayes R.D."/>
            <person name="Rokhsar D."/>
        </authorList>
    </citation>
    <scope>NUCLEOTIDE SEQUENCE [LARGE SCALE GENOMIC DNA]</scope>
    <source>
        <strain evidence="6">cv. Goldsmith</strain>
    </source>
</reference>
<dbReference type="OrthoDB" id="10071381at2759"/>
<dbReference type="AlphaFoldDB" id="A0A2G5CFJ1"/>
<organism evidence="5 6">
    <name type="scientific">Aquilegia coerulea</name>
    <name type="common">Rocky mountain columbine</name>
    <dbReference type="NCBI Taxonomy" id="218851"/>
    <lineage>
        <taxon>Eukaryota</taxon>
        <taxon>Viridiplantae</taxon>
        <taxon>Streptophyta</taxon>
        <taxon>Embryophyta</taxon>
        <taxon>Tracheophyta</taxon>
        <taxon>Spermatophyta</taxon>
        <taxon>Magnoliopsida</taxon>
        <taxon>Ranunculales</taxon>
        <taxon>Ranunculaceae</taxon>
        <taxon>Thalictroideae</taxon>
        <taxon>Aquilegia</taxon>
    </lineage>
</organism>
<evidence type="ECO:0000256" key="3">
    <source>
        <dbReference type="SAM" id="MobiDB-lite"/>
    </source>
</evidence>
<evidence type="ECO:0000256" key="1">
    <source>
        <dbReference type="ARBA" id="ARBA00004123"/>
    </source>
</evidence>
<evidence type="ECO:0000313" key="5">
    <source>
        <dbReference type="EMBL" id="PIA29597.1"/>
    </source>
</evidence>
<dbReference type="PANTHER" id="PTHR12585">
    <property type="entry name" value="SCC1 / RAD21 FAMILY MEMBER"/>
    <property type="match status" value="1"/>
</dbReference>
<keyword evidence="6" id="KW-1185">Reference proteome</keyword>
<dbReference type="PANTHER" id="PTHR12585:SF69">
    <property type="entry name" value="FI11703P"/>
    <property type="match status" value="1"/>
</dbReference>
<feature type="region of interest" description="Disordered" evidence="3">
    <location>
        <begin position="188"/>
        <end position="210"/>
    </location>
</feature>
<dbReference type="GO" id="GO:0008278">
    <property type="term" value="C:cohesin complex"/>
    <property type="evidence" value="ECO:0007669"/>
    <property type="project" value="InterPro"/>
</dbReference>
<gene>
    <name evidence="5" type="ORF">AQUCO_05800021v1</name>
</gene>
<feature type="domain" description="Rad21/Rec8-like protein N-terminal" evidence="4">
    <location>
        <begin position="1"/>
        <end position="101"/>
    </location>
</feature>
<dbReference type="InterPro" id="IPR039781">
    <property type="entry name" value="Rad21/Rec8-like"/>
</dbReference>
<dbReference type="GO" id="GO:0003682">
    <property type="term" value="F:chromatin binding"/>
    <property type="evidence" value="ECO:0007669"/>
    <property type="project" value="TreeGrafter"/>
</dbReference>
<evidence type="ECO:0000313" key="6">
    <source>
        <dbReference type="Proteomes" id="UP000230069"/>
    </source>
</evidence>
<evidence type="ECO:0000259" key="4">
    <source>
        <dbReference type="Pfam" id="PF04825"/>
    </source>
</evidence>
<proteinExistence type="predicted"/>
<dbReference type="CDD" id="cd21793">
    <property type="entry name" value="Rad21_Rec8_M_AtSYN1-like"/>
    <property type="match status" value="1"/>
</dbReference>
<dbReference type="EMBL" id="KZ305075">
    <property type="protein sequence ID" value="PIA29597.1"/>
    <property type="molecule type" value="Genomic_DNA"/>
</dbReference>
<evidence type="ECO:0000256" key="2">
    <source>
        <dbReference type="ARBA" id="ARBA00023242"/>
    </source>
</evidence>
<feature type="compositionally biased region" description="Polar residues" evidence="3">
    <location>
        <begin position="453"/>
        <end position="470"/>
    </location>
</feature>
<feature type="non-terminal residue" evidence="5">
    <location>
        <position position="1200"/>
    </location>
</feature>
<protein>
    <recommendedName>
        <fullName evidence="4">Rad21/Rec8-like protein N-terminal domain-containing protein</fullName>
    </recommendedName>
</protein>